<dbReference type="AlphaFoldDB" id="A0A6I6FBN6"/>
<name>A0A6I6FBN6_9ACTN</name>
<sequence>MRSFLRLTRVRLAAGAFAFVALFAVVAGPASDIGWPTPAPRPAAVLQAEGDIGWPVPPAGA</sequence>
<gene>
    <name evidence="1" type="ORF">EIZ62_21110</name>
</gene>
<reference evidence="1 2" key="1">
    <citation type="submission" date="2018-12" db="EMBL/GenBank/DDBJ databases">
        <title>Complete genome sequence of Streptomyces ficellus NRRL8067, the producer of ficellomycin, feldamycin and nojirimycin.</title>
        <authorList>
            <person name="Zhang H."/>
            <person name="Yue R."/>
            <person name="Liu Y."/>
            <person name="Li M."/>
            <person name="Mu H."/>
            <person name="Zhang J."/>
        </authorList>
    </citation>
    <scope>NUCLEOTIDE SEQUENCE [LARGE SCALE GENOMIC DNA]</scope>
    <source>
        <strain evidence="1 2">NRRL 8067</strain>
    </source>
</reference>
<organism evidence="1 2">
    <name type="scientific">Streptomyces ficellus</name>
    <dbReference type="NCBI Taxonomy" id="1977088"/>
    <lineage>
        <taxon>Bacteria</taxon>
        <taxon>Bacillati</taxon>
        <taxon>Actinomycetota</taxon>
        <taxon>Actinomycetes</taxon>
        <taxon>Kitasatosporales</taxon>
        <taxon>Streptomycetaceae</taxon>
        <taxon>Streptomyces</taxon>
    </lineage>
</organism>
<dbReference type="KEGG" id="sfic:EIZ62_21110"/>
<evidence type="ECO:0000313" key="1">
    <source>
        <dbReference type="EMBL" id="QGV80454.1"/>
    </source>
</evidence>
<keyword evidence="2" id="KW-1185">Reference proteome</keyword>
<dbReference type="RefSeq" id="WP_156694170.1">
    <property type="nucleotide sequence ID" value="NZ_CP034279.1"/>
</dbReference>
<evidence type="ECO:0000313" key="2">
    <source>
        <dbReference type="Proteomes" id="UP000422572"/>
    </source>
</evidence>
<dbReference type="Proteomes" id="UP000422572">
    <property type="component" value="Chromosome"/>
</dbReference>
<protein>
    <submittedName>
        <fullName evidence="1">Uncharacterized protein</fullName>
    </submittedName>
</protein>
<dbReference type="EMBL" id="CP034279">
    <property type="protein sequence ID" value="QGV80454.1"/>
    <property type="molecule type" value="Genomic_DNA"/>
</dbReference>
<accession>A0A6I6FBN6</accession>
<proteinExistence type="predicted"/>